<proteinExistence type="predicted"/>
<accession>A0A372JEK0</accession>
<sequence>MSGRRHEREDPDRYFTITGGRRDASLDLVALVVAEIGPLPGMSSEQVRILRLCRDHPVAVVELSAHLALPVSVVRILLRDMLADGRISVRHPVSAPEPEELPDLETLKQVLVGLHNL</sequence>
<dbReference type="Pfam" id="PF05331">
    <property type="entry name" value="DUF742"/>
    <property type="match status" value="1"/>
</dbReference>
<dbReference type="InterPro" id="IPR007995">
    <property type="entry name" value="DUF742"/>
</dbReference>
<dbReference type="AlphaFoldDB" id="A0A372JEK0"/>
<dbReference type="PANTHER" id="PTHR36221">
    <property type="entry name" value="DUF742 DOMAIN-CONTAINING PROTEIN"/>
    <property type="match status" value="1"/>
</dbReference>
<protein>
    <submittedName>
        <fullName evidence="1">DUF742 domain-containing protein</fullName>
    </submittedName>
</protein>
<dbReference type="OrthoDB" id="3390328at2"/>
<evidence type="ECO:0000313" key="2">
    <source>
        <dbReference type="Proteomes" id="UP000261811"/>
    </source>
</evidence>
<comment type="caution">
    <text evidence="1">The sequence shown here is derived from an EMBL/GenBank/DDBJ whole genome shotgun (WGS) entry which is preliminary data.</text>
</comment>
<dbReference type="Proteomes" id="UP000261811">
    <property type="component" value="Unassembled WGS sequence"/>
</dbReference>
<dbReference type="PANTHER" id="PTHR36221:SF1">
    <property type="entry name" value="DUF742 DOMAIN-CONTAINING PROTEIN"/>
    <property type="match status" value="1"/>
</dbReference>
<organism evidence="1 2">
    <name type="scientific">Actinomadura logoneensis</name>
    <dbReference type="NCBI Taxonomy" id="2293572"/>
    <lineage>
        <taxon>Bacteria</taxon>
        <taxon>Bacillati</taxon>
        <taxon>Actinomycetota</taxon>
        <taxon>Actinomycetes</taxon>
        <taxon>Streptosporangiales</taxon>
        <taxon>Thermomonosporaceae</taxon>
        <taxon>Actinomadura</taxon>
    </lineage>
</organism>
<name>A0A372JEK0_9ACTN</name>
<evidence type="ECO:0000313" key="1">
    <source>
        <dbReference type="EMBL" id="RFU38402.1"/>
    </source>
</evidence>
<gene>
    <name evidence="1" type="ORF">DZF91_27895</name>
</gene>
<dbReference type="EMBL" id="QURH01000811">
    <property type="protein sequence ID" value="RFU38402.1"/>
    <property type="molecule type" value="Genomic_DNA"/>
</dbReference>
<reference evidence="1 2" key="1">
    <citation type="submission" date="2018-08" db="EMBL/GenBank/DDBJ databases">
        <title>Actinomadura jelena sp. nov., a novel Actinomycete isolated from soil in Chad.</title>
        <authorList>
            <person name="Shi L."/>
        </authorList>
    </citation>
    <scope>NUCLEOTIDE SEQUENCE [LARGE SCALE GENOMIC DNA]</scope>
    <source>
        <strain evidence="1 2">NEAU-G17</strain>
    </source>
</reference>
<keyword evidence="2" id="KW-1185">Reference proteome</keyword>
<dbReference type="RefSeq" id="WP_117360110.1">
    <property type="nucleotide sequence ID" value="NZ_QURH01000811.1"/>
</dbReference>